<name>A0A2A7SEY5_BURGA</name>
<evidence type="ECO:0000313" key="2">
    <source>
        <dbReference type="EMBL" id="PEH42078.1"/>
    </source>
</evidence>
<dbReference type="Proteomes" id="UP000220629">
    <property type="component" value="Unassembled WGS sequence"/>
</dbReference>
<accession>A0A2A7SEY5</accession>
<comment type="caution">
    <text evidence="2">The sequence shown here is derived from an EMBL/GenBank/DDBJ whole genome shotgun (WGS) entry which is preliminary data.</text>
</comment>
<keyword evidence="1" id="KW-0732">Signal</keyword>
<dbReference type="AlphaFoldDB" id="A0A2A7SEY5"/>
<proteinExistence type="predicted"/>
<evidence type="ECO:0000256" key="1">
    <source>
        <dbReference type="SAM" id="SignalP"/>
    </source>
</evidence>
<sequence length="159" mass="16415">MKTSARAGSAARLAGLALAAAAMLAGQPAHAAAGTGAVMLRAQGTSTTTTLVLRDAGQDPGGKRRYAYELRVANGACHATLAGVVHRVSKTDAAGDDSTFLRNGESVDTSVFRDLADGRRVTLTIDVSSPKPRYAGVAVDQAPAGCADWQHLDSEFYAR</sequence>
<dbReference type="RefSeq" id="WP_098151875.1">
    <property type="nucleotide sequence ID" value="NZ_CADEWX010000006.1"/>
</dbReference>
<feature type="signal peptide" evidence="1">
    <location>
        <begin position="1"/>
        <end position="31"/>
    </location>
</feature>
<gene>
    <name evidence="2" type="ORF">CRM94_07955</name>
</gene>
<reference evidence="3" key="1">
    <citation type="submission" date="2017-09" db="EMBL/GenBank/DDBJ databases">
        <title>FDA dAtabase for Regulatory Grade micrObial Sequences (FDA-ARGOS): Supporting development and validation of Infectious Disease Dx tests.</title>
        <authorList>
            <person name="Minogue T."/>
            <person name="Wolcott M."/>
            <person name="Wasieloski L."/>
            <person name="Aguilar W."/>
            <person name="Moore D."/>
            <person name="Tallon L."/>
            <person name="Sadzewicz L."/>
            <person name="Ott S."/>
            <person name="Zhao X."/>
            <person name="Nagaraj S."/>
            <person name="Vavikolanu K."/>
            <person name="Aluvathingal J."/>
            <person name="Nadendla S."/>
            <person name="Sichtig H."/>
        </authorList>
    </citation>
    <scope>NUCLEOTIDE SEQUENCE [LARGE SCALE GENOMIC DNA]</scope>
    <source>
        <strain evidence="3">FDAARGOS_390</strain>
    </source>
</reference>
<protein>
    <submittedName>
        <fullName evidence="2">Uncharacterized protein</fullName>
    </submittedName>
</protein>
<organism evidence="2 3">
    <name type="scientific">Burkholderia gladioli</name>
    <name type="common">Pseudomonas marginata</name>
    <name type="synonym">Phytomonas marginata</name>
    <dbReference type="NCBI Taxonomy" id="28095"/>
    <lineage>
        <taxon>Bacteria</taxon>
        <taxon>Pseudomonadati</taxon>
        <taxon>Pseudomonadota</taxon>
        <taxon>Betaproteobacteria</taxon>
        <taxon>Burkholderiales</taxon>
        <taxon>Burkholderiaceae</taxon>
        <taxon>Burkholderia</taxon>
    </lineage>
</organism>
<evidence type="ECO:0000313" key="3">
    <source>
        <dbReference type="Proteomes" id="UP000220629"/>
    </source>
</evidence>
<feature type="chain" id="PRO_5012382608" evidence="1">
    <location>
        <begin position="32"/>
        <end position="159"/>
    </location>
</feature>
<dbReference type="EMBL" id="PDDY01000001">
    <property type="protein sequence ID" value="PEH42078.1"/>
    <property type="molecule type" value="Genomic_DNA"/>
</dbReference>